<dbReference type="PROSITE" id="PS50943">
    <property type="entry name" value="HTH_CROC1"/>
    <property type="match status" value="1"/>
</dbReference>
<proteinExistence type="predicted"/>
<evidence type="ECO:0000313" key="6">
    <source>
        <dbReference type="Proteomes" id="UP000297065"/>
    </source>
</evidence>
<dbReference type="Gene3D" id="1.10.260.40">
    <property type="entry name" value="lambda repressor-like DNA-binding domains"/>
    <property type="match status" value="1"/>
</dbReference>
<evidence type="ECO:0000259" key="4">
    <source>
        <dbReference type="PROSITE" id="PS50943"/>
    </source>
</evidence>
<evidence type="ECO:0000256" key="2">
    <source>
        <dbReference type="ARBA" id="ARBA00023125"/>
    </source>
</evidence>
<dbReference type="Pfam" id="PF01381">
    <property type="entry name" value="HTH_3"/>
    <property type="match status" value="1"/>
</dbReference>
<dbReference type="SUPFAM" id="SSF47413">
    <property type="entry name" value="lambda repressor-like DNA-binding domains"/>
    <property type="match status" value="1"/>
</dbReference>
<dbReference type="InterPro" id="IPR001387">
    <property type="entry name" value="Cro/C1-type_HTH"/>
</dbReference>
<dbReference type="PANTHER" id="PTHR46797:SF23">
    <property type="entry name" value="HTH-TYPE TRANSCRIPTIONAL REGULATOR SUTR"/>
    <property type="match status" value="1"/>
</dbReference>
<dbReference type="GO" id="GO:0003677">
    <property type="term" value="F:DNA binding"/>
    <property type="evidence" value="ECO:0007669"/>
    <property type="project" value="UniProtKB-KW"/>
</dbReference>
<feature type="domain" description="HTH cro/C1-type" evidence="4">
    <location>
        <begin position="22"/>
        <end position="76"/>
    </location>
</feature>
<dbReference type="Proteomes" id="UP000297065">
    <property type="component" value="Chromosome"/>
</dbReference>
<evidence type="ECO:0000313" key="5">
    <source>
        <dbReference type="EMBL" id="QCC86804.1"/>
    </source>
</evidence>
<dbReference type="OrthoDB" id="9800901at2"/>
<dbReference type="PANTHER" id="PTHR46797">
    <property type="entry name" value="HTH-TYPE TRANSCRIPTIONAL REGULATOR"/>
    <property type="match status" value="1"/>
</dbReference>
<dbReference type="GO" id="GO:0005829">
    <property type="term" value="C:cytosol"/>
    <property type="evidence" value="ECO:0007669"/>
    <property type="project" value="TreeGrafter"/>
</dbReference>
<dbReference type="InterPro" id="IPR050807">
    <property type="entry name" value="TransReg_Diox_bact_type"/>
</dbReference>
<dbReference type="SMART" id="SM00530">
    <property type="entry name" value="HTH_XRE"/>
    <property type="match status" value="1"/>
</dbReference>
<gene>
    <name evidence="5" type="ORF">DDIC_13120</name>
</gene>
<accession>A0A4P7UPD6</accession>
<protein>
    <submittedName>
        <fullName evidence="5">Helix-turn-helix domain-containing protein</fullName>
    </submittedName>
</protein>
<evidence type="ECO:0000256" key="1">
    <source>
        <dbReference type="ARBA" id="ARBA00023015"/>
    </source>
</evidence>
<dbReference type="AlphaFoldDB" id="A0A4P7UPD6"/>
<dbReference type="GO" id="GO:0003700">
    <property type="term" value="F:DNA-binding transcription factor activity"/>
    <property type="evidence" value="ECO:0007669"/>
    <property type="project" value="TreeGrafter"/>
</dbReference>
<dbReference type="EMBL" id="CP036295">
    <property type="protein sequence ID" value="QCC86804.1"/>
    <property type="molecule type" value="Genomic_DNA"/>
</dbReference>
<keyword evidence="1" id="KW-0805">Transcription regulation</keyword>
<dbReference type="CDD" id="cd00093">
    <property type="entry name" value="HTH_XRE"/>
    <property type="match status" value="1"/>
</dbReference>
<organism evidence="5 6">
    <name type="scientific">Desulfovibrio desulfuricans</name>
    <dbReference type="NCBI Taxonomy" id="876"/>
    <lineage>
        <taxon>Bacteria</taxon>
        <taxon>Pseudomonadati</taxon>
        <taxon>Thermodesulfobacteriota</taxon>
        <taxon>Desulfovibrionia</taxon>
        <taxon>Desulfovibrionales</taxon>
        <taxon>Desulfovibrionaceae</taxon>
        <taxon>Desulfovibrio</taxon>
    </lineage>
</organism>
<sequence>MSLIIGFKGQIMTFAIRLGQRLKQVRRLGGMSQDQAAELAGISGKYLGEIERGEANATVIVLAKLADALQIELPELLSFGHVDTRENLIKKISLLIEGVSDEELAKIYRAIVAIIK</sequence>
<name>A0A4P7UPD6_DESDE</name>
<keyword evidence="3" id="KW-0804">Transcription</keyword>
<reference evidence="5 6" key="1">
    <citation type="submission" date="2019-02" db="EMBL/GenBank/DDBJ databases">
        <title>Complete Genome Sequence of Desulfovibrio desulfuricans IC1, a Sulfonate Utilizing Anaerobe.</title>
        <authorList>
            <person name="Day L.A."/>
            <person name="De Leon K.B."/>
            <person name="Wall J.D."/>
        </authorList>
    </citation>
    <scope>NUCLEOTIDE SEQUENCE [LARGE SCALE GENOMIC DNA]</scope>
    <source>
        <strain evidence="5 6">IC1</strain>
    </source>
</reference>
<keyword evidence="2" id="KW-0238">DNA-binding</keyword>
<evidence type="ECO:0000256" key="3">
    <source>
        <dbReference type="ARBA" id="ARBA00023163"/>
    </source>
</evidence>
<dbReference type="InterPro" id="IPR010982">
    <property type="entry name" value="Lambda_DNA-bd_dom_sf"/>
</dbReference>